<feature type="compositionally biased region" description="Polar residues" evidence="1">
    <location>
        <begin position="146"/>
        <end position="156"/>
    </location>
</feature>
<gene>
    <name evidence="2" type="ORF">BKA67DRAFT_232208</name>
</gene>
<evidence type="ECO:0000256" key="1">
    <source>
        <dbReference type="SAM" id="MobiDB-lite"/>
    </source>
</evidence>
<feature type="compositionally biased region" description="Polar residues" evidence="1">
    <location>
        <begin position="287"/>
        <end position="314"/>
    </location>
</feature>
<dbReference type="Proteomes" id="UP000758603">
    <property type="component" value="Unassembled WGS sequence"/>
</dbReference>
<sequence length="417" mass="45393">MTSTPKGPKAPIANFRTYEAQARLLAAVIATAKPKLNFTAIAKHIGSDASPHSVDHRLRPMKQLARLQAKYVEEGKDPADLPVDKAEIHKLFGESTPGGLEFHFREAKATGLAQQDAVKAGEDPTRVPVGPQTRHVAAAAKAKARGQNSVPSTPSTSRKRNALKSGAATTGGRVRKQQRIHDLTEDDVDSIEEDFDELDQDTPSKHFPRSARNPAYAVNNSTTNSETDLTLPTPRPYAQVQRENQARARAEFRGTDSHGQPYGSSTGFGAESSHHSEPRMNNHATHHQSNFEASSQTWTTAPANASFYSDSQARNNDEFQILDDPQFSFPNPNRNHTGNGGGNRAPVPDFAGIKKDPFETSGTDSDVVDLTQPPGHDQALGRVAQPVLSYSQDSNQGWKMPPHSYQYDDGDYGDGEI</sequence>
<organism evidence="2 3">
    <name type="scientific">Truncatella angustata</name>
    <dbReference type="NCBI Taxonomy" id="152316"/>
    <lineage>
        <taxon>Eukaryota</taxon>
        <taxon>Fungi</taxon>
        <taxon>Dikarya</taxon>
        <taxon>Ascomycota</taxon>
        <taxon>Pezizomycotina</taxon>
        <taxon>Sordariomycetes</taxon>
        <taxon>Xylariomycetidae</taxon>
        <taxon>Amphisphaeriales</taxon>
        <taxon>Sporocadaceae</taxon>
        <taxon>Truncatella</taxon>
    </lineage>
</organism>
<accession>A0A9P8UN65</accession>
<feature type="compositionally biased region" description="Basic and acidic residues" evidence="1">
    <location>
        <begin position="244"/>
        <end position="256"/>
    </location>
</feature>
<feature type="compositionally biased region" description="Acidic residues" evidence="1">
    <location>
        <begin position="408"/>
        <end position="417"/>
    </location>
</feature>
<keyword evidence="3" id="KW-1185">Reference proteome</keyword>
<dbReference type="EMBL" id="JAGPXC010000003">
    <property type="protein sequence ID" value="KAH6655277.1"/>
    <property type="molecule type" value="Genomic_DNA"/>
</dbReference>
<feature type="compositionally biased region" description="Polar residues" evidence="1">
    <location>
        <begin position="388"/>
        <end position="397"/>
    </location>
</feature>
<feature type="compositionally biased region" description="Polar residues" evidence="1">
    <location>
        <begin position="218"/>
        <end position="230"/>
    </location>
</feature>
<dbReference type="RefSeq" id="XP_045959542.1">
    <property type="nucleotide sequence ID" value="XM_046095638.1"/>
</dbReference>
<reference evidence="2" key="1">
    <citation type="journal article" date="2021" name="Nat. Commun.">
        <title>Genetic determinants of endophytism in the Arabidopsis root mycobiome.</title>
        <authorList>
            <person name="Mesny F."/>
            <person name="Miyauchi S."/>
            <person name="Thiergart T."/>
            <person name="Pickel B."/>
            <person name="Atanasova L."/>
            <person name="Karlsson M."/>
            <person name="Huettel B."/>
            <person name="Barry K.W."/>
            <person name="Haridas S."/>
            <person name="Chen C."/>
            <person name="Bauer D."/>
            <person name="Andreopoulos W."/>
            <person name="Pangilinan J."/>
            <person name="LaButti K."/>
            <person name="Riley R."/>
            <person name="Lipzen A."/>
            <person name="Clum A."/>
            <person name="Drula E."/>
            <person name="Henrissat B."/>
            <person name="Kohler A."/>
            <person name="Grigoriev I.V."/>
            <person name="Martin F.M."/>
            <person name="Hacquard S."/>
        </authorList>
    </citation>
    <scope>NUCLEOTIDE SEQUENCE</scope>
    <source>
        <strain evidence="2">MPI-SDFR-AT-0073</strain>
    </source>
</reference>
<dbReference type="AlphaFoldDB" id="A0A9P8UN65"/>
<name>A0A9P8UN65_9PEZI</name>
<protein>
    <submittedName>
        <fullName evidence="2">Uncharacterized protein</fullName>
    </submittedName>
</protein>
<feature type="region of interest" description="Disordered" evidence="1">
    <location>
        <begin position="197"/>
        <end position="417"/>
    </location>
</feature>
<evidence type="ECO:0000313" key="3">
    <source>
        <dbReference type="Proteomes" id="UP000758603"/>
    </source>
</evidence>
<evidence type="ECO:0000313" key="2">
    <source>
        <dbReference type="EMBL" id="KAH6655277.1"/>
    </source>
</evidence>
<dbReference type="GeneID" id="70124531"/>
<feature type="region of interest" description="Disordered" evidence="1">
    <location>
        <begin position="141"/>
        <end position="179"/>
    </location>
</feature>
<dbReference type="OrthoDB" id="4828117at2759"/>
<proteinExistence type="predicted"/>
<comment type="caution">
    <text evidence="2">The sequence shown here is derived from an EMBL/GenBank/DDBJ whole genome shotgun (WGS) entry which is preliminary data.</text>
</comment>